<organism evidence="1 2">
    <name type="scientific">Micromonospora echinofusca</name>
    <dbReference type="NCBI Taxonomy" id="47858"/>
    <lineage>
        <taxon>Bacteria</taxon>
        <taxon>Bacillati</taxon>
        <taxon>Actinomycetota</taxon>
        <taxon>Actinomycetes</taxon>
        <taxon>Micromonosporales</taxon>
        <taxon>Micromonosporaceae</taxon>
        <taxon>Micromonospora</taxon>
    </lineage>
</organism>
<dbReference type="GeneID" id="95804311"/>
<dbReference type="AlphaFoldDB" id="A0A1C5GGP6"/>
<reference evidence="1 2" key="1">
    <citation type="submission" date="2016-06" db="EMBL/GenBank/DDBJ databases">
        <authorList>
            <person name="Kjaerup R.B."/>
            <person name="Dalgaard T.S."/>
            <person name="Juul-Madsen H.R."/>
        </authorList>
    </citation>
    <scope>NUCLEOTIDE SEQUENCE [LARGE SCALE GENOMIC DNA]</scope>
    <source>
        <strain evidence="1 2">DSM 43913</strain>
    </source>
</reference>
<proteinExistence type="predicted"/>
<evidence type="ECO:0008006" key="3">
    <source>
        <dbReference type="Google" id="ProtNLM"/>
    </source>
</evidence>
<dbReference type="RefSeq" id="WP_231925778.1">
    <property type="nucleotide sequence ID" value="NZ_LT607733.1"/>
</dbReference>
<evidence type="ECO:0000313" key="2">
    <source>
        <dbReference type="Proteomes" id="UP000198251"/>
    </source>
</evidence>
<gene>
    <name evidence="1" type="ORF">GA0070610_4618</name>
</gene>
<keyword evidence="2" id="KW-1185">Reference proteome</keyword>
<sequence>MDGQLWLDPQRARRGGADLSLSGEAITARRRQAGGAIAAASGRSPWGKDDIGAAFEQKYRGFEELVLRTWEGIGRHVEGLGADVVRSVDANLRTDAASAGRFGRVGDRQQQR</sequence>
<name>A0A1C5GGP6_MICEH</name>
<evidence type="ECO:0000313" key="1">
    <source>
        <dbReference type="EMBL" id="SCG18276.1"/>
    </source>
</evidence>
<dbReference type="Proteomes" id="UP000198251">
    <property type="component" value="Chromosome I"/>
</dbReference>
<dbReference type="EMBL" id="LT607733">
    <property type="protein sequence ID" value="SCG18276.1"/>
    <property type="molecule type" value="Genomic_DNA"/>
</dbReference>
<protein>
    <recommendedName>
        <fullName evidence="3">Excreted virulence factor EspC, type VII ESX diderm</fullName>
    </recommendedName>
</protein>
<accession>A0A1C5GGP6</accession>